<organism evidence="7 8">
    <name type="scientific">Nonomuraea longicatena</name>
    <dbReference type="NCBI Taxonomy" id="83682"/>
    <lineage>
        <taxon>Bacteria</taxon>
        <taxon>Bacillati</taxon>
        <taxon>Actinomycetota</taxon>
        <taxon>Actinomycetes</taxon>
        <taxon>Streptosporangiales</taxon>
        <taxon>Streptosporangiaceae</taxon>
        <taxon>Nonomuraea</taxon>
    </lineage>
</organism>
<accession>A0ABN1R833</accession>
<evidence type="ECO:0000313" key="7">
    <source>
        <dbReference type="EMBL" id="GAA0952983.1"/>
    </source>
</evidence>
<evidence type="ECO:0000313" key="8">
    <source>
        <dbReference type="Proteomes" id="UP001501578"/>
    </source>
</evidence>
<comment type="subcellular location">
    <subcellularLocation>
        <location evidence="1">Membrane</location>
        <topology evidence="1">Multi-pass membrane protein</topology>
    </subcellularLocation>
</comment>
<reference evidence="7 8" key="1">
    <citation type="journal article" date="2019" name="Int. J. Syst. Evol. Microbiol.">
        <title>The Global Catalogue of Microorganisms (GCM) 10K type strain sequencing project: providing services to taxonomists for standard genome sequencing and annotation.</title>
        <authorList>
            <consortium name="The Broad Institute Genomics Platform"/>
            <consortium name="The Broad Institute Genome Sequencing Center for Infectious Disease"/>
            <person name="Wu L."/>
            <person name="Ma J."/>
        </authorList>
    </citation>
    <scope>NUCLEOTIDE SEQUENCE [LARGE SCALE GENOMIC DNA]</scope>
    <source>
        <strain evidence="7 8">JCM 11136</strain>
    </source>
</reference>
<name>A0ABN1R833_9ACTN</name>
<feature type="transmembrane region" description="Helical" evidence="5">
    <location>
        <begin position="6"/>
        <end position="26"/>
    </location>
</feature>
<protein>
    <submittedName>
        <fullName evidence="7">Methylamine utilization protein MauE</fullName>
    </submittedName>
</protein>
<dbReference type="EMBL" id="BAAAHQ010000056">
    <property type="protein sequence ID" value="GAA0952983.1"/>
    <property type="molecule type" value="Genomic_DNA"/>
</dbReference>
<proteinExistence type="predicted"/>
<feature type="transmembrane region" description="Helical" evidence="5">
    <location>
        <begin position="140"/>
        <end position="159"/>
    </location>
</feature>
<feature type="transmembrane region" description="Helical" evidence="5">
    <location>
        <begin position="114"/>
        <end position="134"/>
    </location>
</feature>
<dbReference type="Pfam" id="PF07291">
    <property type="entry name" value="MauE"/>
    <property type="match status" value="1"/>
</dbReference>
<evidence type="ECO:0000256" key="3">
    <source>
        <dbReference type="ARBA" id="ARBA00022989"/>
    </source>
</evidence>
<gene>
    <name evidence="7" type="ORF">GCM10009560_75230</name>
</gene>
<feature type="transmembrane region" description="Helical" evidence="5">
    <location>
        <begin position="73"/>
        <end position="93"/>
    </location>
</feature>
<feature type="transmembrane region" description="Helical" evidence="5">
    <location>
        <begin position="47"/>
        <end position="67"/>
    </location>
</feature>
<keyword evidence="3 5" id="KW-1133">Transmembrane helix</keyword>
<comment type="caution">
    <text evidence="7">The sequence shown here is derived from an EMBL/GenBank/DDBJ whole genome shotgun (WGS) entry which is preliminary data.</text>
</comment>
<keyword evidence="4 5" id="KW-0472">Membrane</keyword>
<dbReference type="RefSeq" id="WP_343955102.1">
    <property type="nucleotide sequence ID" value="NZ_BAAAHQ010000056.1"/>
</dbReference>
<keyword evidence="8" id="KW-1185">Reference proteome</keyword>
<evidence type="ECO:0000256" key="4">
    <source>
        <dbReference type="ARBA" id="ARBA00023136"/>
    </source>
</evidence>
<feature type="domain" description="Methylamine utilisation protein MauE" evidence="6">
    <location>
        <begin position="1"/>
        <end position="129"/>
    </location>
</feature>
<sequence>MHYVLIACQALLAVVFVIAVVGKLRGPDEFVASIVALRLLPRAASRVAAYAVLGGEVVVVVALAVPYTVAVGLAGAAALLLALTTGIVVALRRGQSAPCRCFGASAAPLGRTHVVRNLVLAGLAGAGLAAGAMAGEGAMHLAGVVLALVAAGVGALIVVRLDDLVGLFGPADRRQAGAPLTPPRRAR</sequence>
<evidence type="ECO:0000256" key="5">
    <source>
        <dbReference type="SAM" id="Phobius"/>
    </source>
</evidence>
<evidence type="ECO:0000256" key="1">
    <source>
        <dbReference type="ARBA" id="ARBA00004141"/>
    </source>
</evidence>
<dbReference type="InterPro" id="IPR009908">
    <property type="entry name" value="Methylamine_util_MauE"/>
</dbReference>
<keyword evidence="2 5" id="KW-0812">Transmembrane</keyword>
<evidence type="ECO:0000259" key="6">
    <source>
        <dbReference type="Pfam" id="PF07291"/>
    </source>
</evidence>
<dbReference type="Proteomes" id="UP001501578">
    <property type="component" value="Unassembled WGS sequence"/>
</dbReference>
<evidence type="ECO:0000256" key="2">
    <source>
        <dbReference type="ARBA" id="ARBA00022692"/>
    </source>
</evidence>